<name>A0ACC6TGG0_9MICC</name>
<dbReference type="Proteomes" id="UP001549207">
    <property type="component" value="Unassembled WGS sequence"/>
</dbReference>
<proteinExistence type="predicted"/>
<evidence type="ECO:0000313" key="2">
    <source>
        <dbReference type="Proteomes" id="UP001549207"/>
    </source>
</evidence>
<comment type="caution">
    <text evidence="1">The sequence shown here is derived from an EMBL/GenBank/DDBJ whole genome shotgun (WGS) entry which is preliminary data.</text>
</comment>
<keyword evidence="2" id="KW-1185">Reference proteome</keyword>
<gene>
    <name evidence="1" type="ORF">ABIC98_002456</name>
</gene>
<sequence>MKEINVPLVRIDVNEGRTAAELQTLSRGIHDAILAEYGIPERDYFHILTEHPQGQIFAQDAGLGFERTRGVVMIQIFTQGGRSQEAKQRLFAAVAEKLAGVGVSGEDVFIGYVENTAGDWSFGFGRAQYVTGELAVPKKCGPAGRTK</sequence>
<organism evidence="1 2">
    <name type="scientific">Arthrobacter nitrophenolicus</name>
    <dbReference type="NCBI Taxonomy" id="683150"/>
    <lineage>
        <taxon>Bacteria</taxon>
        <taxon>Bacillati</taxon>
        <taxon>Actinomycetota</taxon>
        <taxon>Actinomycetes</taxon>
        <taxon>Micrococcales</taxon>
        <taxon>Micrococcaceae</taxon>
        <taxon>Arthrobacter</taxon>
    </lineage>
</organism>
<protein>
    <submittedName>
        <fullName evidence="1">Phenylpyruvate tautomerase PptA (4-oxalocrotonate tautomerase family)</fullName>
    </submittedName>
</protein>
<reference evidence="1" key="1">
    <citation type="submission" date="2024-06" db="EMBL/GenBank/DDBJ databases">
        <title>Genomic Encyclopedia of Type Strains, Phase IV (KMG-IV): sequencing the most valuable type-strain genomes for metagenomic binning, comparative biology and taxonomic classification.</title>
        <authorList>
            <person name="Goeker M."/>
        </authorList>
    </citation>
    <scope>NUCLEOTIDE SEQUENCE</scope>
    <source>
        <strain evidence="1">SJCon</strain>
    </source>
</reference>
<evidence type="ECO:0000313" key="1">
    <source>
        <dbReference type="EMBL" id="MET3772801.1"/>
    </source>
</evidence>
<dbReference type="EMBL" id="JBEPNJ010000008">
    <property type="protein sequence ID" value="MET3772801.1"/>
    <property type="molecule type" value="Genomic_DNA"/>
</dbReference>
<accession>A0ACC6TGG0</accession>